<evidence type="ECO:0000313" key="1">
    <source>
        <dbReference type="EMBL" id="AXQ66654.1"/>
    </source>
</evidence>
<protein>
    <submittedName>
        <fullName evidence="1">Uncharacterized protein</fullName>
    </submittedName>
</protein>
<proteinExistence type="predicted"/>
<evidence type="ECO:0000313" key="2">
    <source>
        <dbReference type="Proteomes" id="UP000263435"/>
    </source>
</evidence>
<name>A0A385E4D0_9CAUD</name>
<reference evidence="1 2" key="1">
    <citation type="submission" date="2018-07" db="EMBL/GenBank/DDBJ databases">
        <title>Sequencing of PG07.</title>
        <authorList>
            <person name="Ding T."/>
        </authorList>
    </citation>
    <scope>NUCLEOTIDE SEQUENCE [LARGE SCALE GENOMIC DNA]</scope>
</reference>
<organism evidence="1 2">
    <name type="scientific">Vibrio phage vB_VpS_PG07</name>
    <dbReference type="NCBI Taxonomy" id="2301664"/>
    <lineage>
        <taxon>Viruses</taxon>
        <taxon>Duplodnaviria</taxon>
        <taxon>Heunggongvirae</taxon>
        <taxon>Uroviricota</taxon>
        <taxon>Caudoviricetes</taxon>
        <taxon>Demerecviridae</taxon>
        <taxon>Pogseptimavirus</taxon>
        <taxon>Pogseptimavirus PG07</taxon>
    </lineage>
</organism>
<sequence>MNIFVLDLDPKVAAMYHCNKHVISQMKESVQMLCSALLMNDNPVPLNKSGKPYELAYPNHPCTRWVADGIGNYQWLWDLSMALVEEAEMRFGGEYHLGTILRDGSLPREPVKWLRPKHSPVPHRTPFANATADWLKSSDMWDNPSTFNQLNAIDIYRLYYMMDKCHMTAVDMKESNIHWKSAHTLGQEFTDLDIWTNRGAPAFMSDRFYAQQCEYFGIKPAQLIHMGRYPDHPDSIKLKEKMERKMGKKASGTVGTKSKRVTKADVLVDIREQIGSQACDGFLKLTLTDMQKVKLGLVDLEMPENIPMPVGRLKAPFVDALASLIPCDADFSKMTVAELREILTHFGAE</sequence>
<dbReference type="GeneID" id="54999379"/>
<dbReference type="KEGG" id="vg:54999379"/>
<dbReference type="Proteomes" id="UP000263435">
    <property type="component" value="Segment"/>
</dbReference>
<dbReference type="RefSeq" id="YP_009808476.1">
    <property type="nucleotide sequence ID" value="NC_048041.1"/>
</dbReference>
<dbReference type="EMBL" id="MH645904">
    <property type="protein sequence ID" value="AXQ66654.1"/>
    <property type="molecule type" value="Genomic_DNA"/>
</dbReference>
<keyword evidence="2" id="KW-1185">Reference proteome</keyword>
<accession>A0A385E4D0</accession>